<keyword evidence="11" id="KW-1185">Reference proteome</keyword>
<dbReference type="GO" id="GO:0008483">
    <property type="term" value="F:transaminase activity"/>
    <property type="evidence" value="ECO:0007669"/>
    <property type="project" value="UniProtKB-KW"/>
</dbReference>
<dbReference type="OrthoDB" id="9774591at2"/>
<dbReference type="EC" id="2.1.2.10" evidence="2"/>
<dbReference type="HOGENOM" id="CLU_007884_10_0_6"/>
<dbReference type="InterPro" id="IPR028896">
    <property type="entry name" value="GcvT/YgfZ/DmdA"/>
</dbReference>
<organism evidence="10 11">
    <name type="scientific">Congregibacter litoralis KT71</name>
    <dbReference type="NCBI Taxonomy" id="314285"/>
    <lineage>
        <taxon>Bacteria</taxon>
        <taxon>Pseudomonadati</taxon>
        <taxon>Pseudomonadota</taxon>
        <taxon>Gammaproteobacteria</taxon>
        <taxon>Cellvibrionales</taxon>
        <taxon>Halieaceae</taxon>
        <taxon>Congregibacter</taxon>
    </lineage>
</organism>
<dbReference type="InterPro" id="IPR027266">
    <property type="entry name" value="TrmE/GcvT-like"/>
</dbReference>
<dbReference type="Pfam" id="PF01571">
    <property type="entry name" value="GCV_T"/>
    <property type="match status" value="1"/>
</dbReference>
<dbReference type="InterPro" id="IPR006222">
    <property type="entry name" value="GCVT_N"/>
</dbReference>
<dbReference type="Gene3D" id="3.30.70.1400">
    <property type="entry name" value="Aminomethyltransferase beta-barrel domains"/>
    <property type="match status" value="1"/>
</dbReference>
<dbReference type="PANTHER" id="PTHR43757">
    <property type="entry name" value="AMINOMETHYLTRANSFERASE"/>
    <property type="match status" value="1"/>
</dbReference>
<feature type="domain" description="Aminomethyltransferase C-terminal" evidence="9">
    <location>
        <begin position="285"/>
        <end position="363"/>
    </location>
</feature>
<accession>A4A7L6</accession>
<dbReference type="Gene3D" id="3.30.1360.120">
    <property type="entry name" value="Probable tRNA modification gtpase trme, domain 1"/>
    <property type="match status" value="1"/>
</dbReference>
<dbReference type="STRING" id="314285.KT71_03522"/>
<dbReference type="RefSeq" id="WP_008293114.1">
    <property type="nucleotide sequence ID" value="NZ_CM002299.1"/>
</dbReference>
<comment type="catalytic activity">
    <reaction evidence="6">
        <text>N(6)-[(R)-S(8)-aminomethyldihydrolipoyl]-L-lysyl-[protein] + (6S)-5,6,7,8-tetrahydrofolate = N(6)-[(R)-dihydrolipoyl]-L-lysyl-[protein] + (6R)-5,10-methylene-5,6,7,8-tetrahydrofolate + NH4(+)</text>
        <dbReference type="Rhea" id="RHEA:16945"/>
        <dbReference type="Rhea" id="RHEA-COMP:10475"/>
        <dbReference type="Rhea" id="RHEA-COMP:10492"/>
        <dbReference type="ChEBI" id="CHEBI:15636"/>
        <dbReference type="ChEBI" id="CHEBI:28938"/>
        <dbReference type="ChEBI" id="CHEBI:57453"/>
        <dbReference type="ChEBI" id="CHEBI:83100"/>
        <dbReference type="ChEBI" id="CHEBI:83143"/>
        <dbReference type="EC" id="2.1.2.10"/>
    </reaction>
</comment>
<dbReference type="AlphaFoldDB" id="A4A7L6"/>
<evidence type="ECO:0000256" key="5">
    <source>
        <dbReference type="ARBA" id="ARBA00031395"/>
    </source>
</evidence>
<gene>
    <name evidence="10" type="ORF">KT71_03522</name>
</gene>
<dbReference type="EMBL" id="AAOA02000002">
    <property type="protein sequence ID" value="EAQ98285.1"/>
    <property type="molecule type" value="Genomic_DNA"/>
</dbReference>
<dbReference type="GO" id="GO:0005960">
    <property type="term" value="C:glycine cleavage complex"/>
    <property type="evidence" value="ECO:0007669"/>
    <property type="project" value="InterPro"/>
</dbReference>
<evidence type="ECO:0000256" key="4">
    <source>
        <dbReference type="ARBA" id="ARBA00022679"/>
    </source>
</evidence>
<evidence type="ECO:0000256" key="2">
    <source>
        <dbReference type="ARBA" id="ARBA00012616"/>
    </source>
</evidence>
<protein>
    <recommendedName>
        <fullName evidence="2">aminomethyltransferase</fullName>
        <ecNumber evidence="2">2.1.2.10</ecNumber>
    </recommendedName>
    <alternativeName>
        <fullName evidence="5">Glycine cleavage system T protein</fullName>
    </alternativeName>
</protein>
<sequence length="370" mass="39641">MSLKHTPLDGLHRELGARMVPFAGYDMPVQYRDGIIAEHRHTRERAGLFDVSHMGQFILEGPGITTTLESLVPVDLEALGEHRQSYALLTNDEGGVRDDLIITRWGPDTFFLVVNAACKAEDRAWIESQLAPGQTLRELEGQGLLAVQGPKARAVLAELLPFAEDLTFLQGAHGELNGAPIYVTCSGYTGEDGYELSVPEAQVEAVARSLLAHDDVAPIGLGARDSLRLESGLCLYGHELSPAISPIEAKLNWSISKSRRSGGAKAGGYPGAERIAREMSEGTSRVRVGMRVLGKRPVREGQNVLNAAGEVIGAVSSGAFAATVDAPVAMAFVDSSYAALDTELSVDVRGKALAVVVCKLPLVPQRYYRG</sequence>
<evidence type="ECO:0000256" key="3">
    <source>
        <dbReference type="ARBA" id="ARBA00022576"/>
    </source>
</evidence>
<comment type="similarity">
    <text evidence="1">Belongs to the GcvT family.</text>
</comment>
<dbReference type="Gene3D" id="4.10.1250.10">
    <property type="entry name" value="Aminomethyltransferase fragment"/>
    <property type="match status" value="1"/>
</dbReference>
<feature type="domain" description="GCVT N-terminal" evidence="8">
    <location>
        <begin position="11"/>
        <end position="257"/>
    </location>
</feature>
<evidence type="ECO:0000256" key="6">
    <source>
        <dbReference type="ARBA" id="ARBA00047665"/>
    </source>
</evidence>
<dbReference type="Proteomes" id="UP000019205">
    <property type="component" value="Chromosome"/>
</dbReference>
<dbReference type="NCBIfam" id="NF001567">
    <property type="entry name" value="PRK00389.1"/>
    <property type="match status" value="1"/>
</dbReference>
<reference evidence="10 11" key="2">
    <citation type="journal article" date="2009" name="PLoS ONE">
        <title>The photosynthetic apparatus and its regulation in the aerobic gammaproteobacterium Congregibacter litoralis gen. nov., sp. nov.</title>
        <authorList>
            <person name="Spring S."/>
            <person name="Lunsdorf H."/>
            <person name="Fuchs B.M."/>
            <person name="Tindall B.J."/>
        </authorList>
    </citation>
    <scope>NUCLEOTIDE SEQUENCE [LARGE SCALE GENOMIC DNA]</scope>
    <source>
        <strain evidence="10">KT71</strain>
    </source>
</reference>
<keyword evidence="3" id="KW-0032">Aminotransferase</keyword>
<dbReference type="Gene3D" id="2.40.30.110">
    <property type="entry name" value="Aminomethyltransferase beta-barrel domains"/>
    <property type="match status" value="1"/>
</dbReference>
<keyword evidence="4 10" id="KW-0808">Transferase</keyword>
<dbReference type="Pfam" id="PF08669">
    <property type="entry name" value="GCV_T_C"/>
    <property type="match status" value="1"/>
</dbReference>
<dbReference type="GO" id="GO:0006546">
    <property type="term" value="P:glycine catabolic process"/>
    <property type="evidence" value="ECO:0007669"/>
    <property type="project" value="InterPro"/>
</dbReference>
<evidence type="ECO:0000256" key="1">
    <source>
        <dbReference type="ARBA" id="ARBA00008609"/>
    </source>
</evidence>
<name>A4A7L6_9GAMM</name>
<dbReference type="NCBIfam" id="TIGR00528">
    <property type="entry name" value="gcvT"/>
    <property type="match status" value="1"/>
</dbReference>
<dbReference type="InterPro" id="IPR013977">
    <property type="entry name" value="GcvT_C"/>
</dbReference>
<dbReference type="eggNOG" id="COG0404">
    <property type="taxonomic scope" value="Bacteria"/>
</dbReference>
<comment type="caution">
    <text evidence="10">The sequence shown here is derived from an EMBL/GenBank/DDBJ whole genome shotgun (WGS) entry which is preliminary data.</text>
</comment>
<reference evidence="10 11" key="1">
    <citation type="journal article" date="2007" name="Proc. Natl. Acad. Sci. U.S.A.">
        <title>Characterization of a marine gammaproteobacterium capable of aerobic anoxygenic photosynthesis.</title>
        <authorList>
            <person name="Fuchs B.M."/>
            <person name="Spring S."/>
            <person name="Teeling H."/>
            <person name="Quast C."/>
            <person name="Wulf J."/>
            <person name="Schattenhofer M."/>
            <person name="Yan S."/>
            <person name="Ferriera S."/>
            <person name="Johnson J."/>
            <person name="Glockner F.O."/>
            <person name="Amann R."/>
        </authorList>
    </citation>
    <scope>NUCLEOTIDE SEQUENCE [LARGE SCALE GENOMIC DNA]</scope>
    <source>
        <strain evidence="10">KT71</strain>
    </source>
</reference>
<dbReference type="NCBIfam" id="NF010093">
    <property type="entry name" value="PRK13579.1"/>
    <property type="match status" value="1"/>
</dbReference>
<dbReference type="FunFam" id="3.30.70.1400:FF:000001">
    <property type="entry name" value="Aminomethyltransferase"/>
    <property type="match status" value="1"/>
</dbReference>
<dbReference type="SUPFAM" id="SSF101790">
    <property type="entry name" value="Aminomethyltransferase beta-barrel domain"/>
    <property type="match status" value="1"/>
</dbReference>
<feature type="binding site" evidence="7">
    <location>
        <position position="195"/>
    </location>
    <ligand>
        <name>substrate</name>
    </ligand>
</feature>
<dbReference type="PIRSF" id="PIRSF006487">
    <property type="entry name" value="GcvT"/>
    <property type="match status" value="1"/>
</dbReference>
<proteinExistence type="inferred from homology"/>
<dbReference type="SUPFAM" id="SSF103025">
    <property type="entry name" value="Folate-binding domain"/>
    <property type="match status" value="1"/>
</dbReference>
<evidence type="ECO:0000259" key="8">
    <source>
        <dbReference type="Pfam" id="PF01571"/>
    </source>
</evidence>
<dbReference type="GO" id="GO:0004047">
    <property type="term" value="F:aminomethyltransferase activity"/>
    <property type="evidence" value="ECO:0007669"/>
    <property type="project" value="UniProtKB-EC"/>
</dbReference>
<evidence type="ECO:0000256" key="7">
    <source>
        <dbReference type="PIRSR" id="PIRSR006487-1"/>
    </source>
</evidence>
<dbReference type="InterPro" id="IPR006223">
    <property type="entry name" value="GcvT"/>
</dbReference>
<evidence type="ECO:0000259" key="9">
    <source>
        <dbReference type="Pfam" id="PF08669"/>
    </source>
</evidence>
<dbReference type="InterPro" id="IPR029043">
    <property type="entry name" value="GcvT/YgfZ_C"/>
</dbReference>
<evidence type="ECO:0000313" key="10">
    <source>
        <dbReference type="EMBL" id="EAQ98285.1"/>
    </source>
</evidence>
<evidence type="ECO:0000313" key="11">
    <source>
        <dbReference type="Proteomes" id="UP000019205"/>
    </source>
</evidence>
<dbReference type="PANTHER" id="PTHR43757:SF2">
    <property type="entry name" value="AMINOMETHYLTRANSFERASE, MITOCHONDRIAL"/>
    <property type="match status" value="1"/>
</dbReference>